<dbReference type="Pfam" id="PF01026">
    <property type="entry name" value="TatD_DNase"/>
    <property type="match status" value="1"/>
</dbReference>
<gene>
    <name evidence="4" type="primary">ycfH</name>
    <name evidence="4" type="ORF">BEI61_00783</name>
</gene>
<dbReference type="GO" id="GO:0046872">
    <property type="term" value="F:metal ion binding"/>
    <property type="evidence" value="ECO:0007669"/>
    <property type="project" value="UniProtKB-KW"/>
</dbReference>
<dbReference type="InterPro" id="IPR001130">
    <property type="entry name" value="TatD-like"/>
</dbReference>
<keyword evidence="2 4" id="KW-0378">Hydrolase</keyword>
<dbReference type="PATRIC" id="fig|1432052.4.peg.888"/>
<feature type="binding site" evidence="3">
    <location>
        <position position="153"/>
    </location>
    <ligand>
        <name>a divalent metal cation</name>
        <dbReference type="ChEBI" id="CHEBI:60240"/>
        <label>2</label>
    </ligand>
</feature>
<protein>
    <submittedName>
        <fullName evidence="4">Putative deoxyribonuclease YcfH</fullName>
        <ecNumber evidence="4">3.1.21.-</ecNumber>
    </submittedName>
</protein>
<dbReference type="InterPro" id="IPR018228">
    <property type="entry name" value="DNase_TatD-rel_CS"/>
</dbReference>
<dbReference type="InterPro" id="IPR015991">
    <property type="entry name" value="TatD/YcfH-like"/>
</dbReference>
<reference evidence="4 5" key="1">
    <citation type="submission" date="2016-07" db="EMBL/GenBank/DDBJ databases">
        <title>Characterization of isolates of Eisenbergiella tayi derived from blood cultures, using whole genome sequencing.</title>
        <authorList>
            <person name="Burdz T."/>
            <person name="Wiebe D."/>
            <person name="Huynh C."/>
            <person name="Bernard K."/>
        </authorList>
    </citation>
    <scope>NUCLEOTIDE SEQUENCE [LARGE SCALE GENOMIC DNA]</scope>
    <source>
        <strain evidence="4 5">NML 110608</strain>
    </source>
</reference>
<feature type="binding site" evidence="3">
    <location>
        <position position="203"/>
    </location>
    <ligand>
        <name>a divalent metal cation</name>
        <dbReference type="ChEBI" id="CHEBI:60240"/>
        <label>1</label>
    </ligand>
</feature>
<evidence type="ECO:0000313" key="5">
    <source>
        <dbReference type="Proteomes" id="UP000094067"/>
    </source>
</evidence>
<keyword evidence="1 3" id="KW-0479">Metal-binding</keyword>
<dbReference type="SUPFAM" id="SSF51556">
    <property type="entry name" value="Metallo-dependent hydrolases"/>
    <property type="match status" value="1"/>
</dbReference>
<dbReference type="RefSeq" id="WP_069151365.1">
    <property type="nucleotide sequence ID" value="NZ_MCGH01000002.1"/>
</dbReference>
<feature type="binding site" evidence="3">
    <location>
        <position position="8"/>
    </location>
    <ligand>
        <name>a divalent metal cation</name>
        <dbReference type="ChEBI" id="CHEBI:60240"/>
        <label>1</label>
    </ligand>
</feature>
<dbReference type="PANTHER" id="PTHR46124:SF2">
    <property type="entry name" value="D-AMINOACYL-TRNA DEACYLASE"/>
    <property type="match status" value="1"/>
</dbReference>
<feature type="binding site" evidence="3">
    <location>
        <position position="92"/>
    </location>
    <ligand>
        <name>a divalent metal cation</name>
        <dbReference type="ChEBI" id="CHEBI:60240"/>
        <label>1</label>
    </ligand>
</feature>
<dbReference type="EMBL" id="MCGH01000002">
    <property type="protein sequence ID" value="ODM04903.1"/>
    <property type="molecule type" value="Genomic_DNA"/>
</dbReference>
<dbReference type="GO" id="GO:0004536">
    <property type="term" value="F:DNA nuclease activity"/>
    <property type="evidence" value="ECO:0007669"/>
    <property type="project" value="InterPro"/>
</dbReference>
<evidence type="ECO:0000313" key="4">
    <source>
        <dbReference type="EMBL" id="ODM04903.1"/>
    </source>
</evidence>
<dbReference type="GO" id="GO:0005829">
    <property type="term" value="C:cytosol"/>
    <property type="evidence" value="ECO:0007669"/>
    <property type="project" value="TreeGrafter"/>
</dbReference>
<sequence>MIFDSHAHYDDKAFDEDREQLLGSFPEKGIGYVVNAGASFDSNERGLELTKEYPFLYAAVGIHPEHAHTLDNAGLEWLRSRFSNPKAVAVGEIGLDYYWDEPARDIQKEAFSRQMALAKEIGRPVIIHSRDAAKDTLDMMREEYGKDSPAVIHCFSYAKETARQFLDLGYMIGIGGVVTFKNARKVKETVEYVPMDRLLLETDCPYLAPDPHRGTRNSSLNLPLVAAQIAALKGISEEEVTETTFRNAKRFYGID</sequence>
<dbReference type="PROSITE" id="PS01091">
    <property type="entry name" value="TATD_3"/>
    <property type="match status" value="1"/>
</dbReference>
<dbReference type="EC" id="3.1.21.-" evidence="4"/>
<proteinExistence type="predicted"/>
<dbReference type="PANTHER" id="PTHR46124">
    <property type="entry name" value="D-AMINOACYL-TRNA DEACYLASE"/>
    <property type="match status" value="1"/>
</dbReference>
<dbReference type="CDD" id="cd01310">
    <property type="entry name" value="TatD_DNAse"/>
    <property type="match status" value="1"/>
</dbReference>
<accession>A0A1E3A822</accession>
<comment type="caution">
    <text evidence="4">The sequence shown here is derived from an EMBL/GenBank/DDBJ whole genome shotgun (WGS) entry which is preliminary data.</text>
</comment>
<dbReference type="FunFam" id="3.20.20.140:FF:000005">
    <property type="entry name" value="TatD family hydrolase"/>
    <property type="match status" value="1"/>
</dbReference>
<dbReference type="InterPro" id="IPR032466">
    <property type="entry name" value="Metal_Hydrolase"/>
</dbReference>
<dbReference type="GO" id="GO:0016788">
    <property type="term" value="F:hydrolase activity, acting on ester bonds"/>
    <property type="evidence" value="ECO:0007669"/>
    <property type="project" value="InterPro"/>
</dbReference>
<evidence type="ECO:0000256" key="2">
    <source>
        <dbReference type="ARBA" id="ARBA00022801"/>
    </source>
</evidence>
<feature type="binding site" evidence="3">
    <location>
        <position position="6"/>
    </location>
    <ligand>
        <name>a divalent metal cation</name>
        <dbReference type="ChEBI" id="CHEBI:60240"/>
        <label>1</label>
    </ligand>
</feature>
<feature type="binding site" evidence="3">
    <location>
        <position position="128"/>
    </location>
    <ligand>
        <name>a divalent metal cation</name>
        <dbReference type="ChEBI" id="CHEBI:60240"/>
        <label>2</label>
    </ligand>
</feature>
<dbReference type="Proteomes" id="UP000094067">
    <property type="component" value="Unassembled WGS sequence"/>
</dbReference>
<evidence type="ECO:0000256" key="1">
    <source>
        <dbReference type="ARBA" id="ARBA00022723"/>
    </source>
</evidence>
<dbReference type="NCBIfam" id="TIGR00010">
    <property type="entry name" value="YchF/TatD family DNA exonuclease"/>
    <property type="match status" value="1"/>
</dbReference>
<organism evidence="4 5">
    <name type="scientific">Eisenbergiella tayi</name>
    <dbReference type="NCBI Taxonomy" id="1432052"/>
    <lineage>
        <taxon>Bacteria</taxon>
        <taxon>Bacillati</taxon>
        <taxon>Bacillota</taxon>
        <taxon>Clostridia</taxon>
        <taxon>Lachnospirales</taxon>
        <taxon>Lachnospiraceae</taxon>
        <taxon>Eisenbergiella</taxon>
    </lineage>
</organism>
<dbReference type="AlphaFoldDB" id="A0A1E3A822"/>
<evidence type="ECO:0000256" key="3">
    <source>
        <dbReference type="PIRSR" id="PIRSR005902-1"/>
    </source>
</evidence>
<name>A0A1E3A822_9FIRM</name>
<dbReference type="Gene3D" id="3.20.20.140">
    <property type="entry name" value="Metal-dependent hydrolases"/>
    <property type="match status" value="1"/>
</dbReference>
<dbReference type="PIRSF" id="PIRSF005902">
    <property type="entry name" value="DNase_TatD"/>
    <property type="match status" value="1"/>
</dbReference>